<organism evidence="3 4">
    <name type="scientific">Paractinoplanes tereljensis</name>
    <dbReference type="NCBI Taxonomy" id="571912"/>
    <lineage>
        <taxon>Bacteria</taxon>
        <taxon>Bacillati</taxon>
        <taxon>Actinomycetota</taxon>
        <taxon>Actinomycetes</taxon>
        <taxon>Micromonosporales</taxon>
        <taxon>Micromonosporaceae</taxon>
        <taxon>Paractinoplanes</taxon>
    </lineage>
</organism>
<dbReference type="SUPFAM" id="SSF56112">
    <property type="entry name" value="Protein kinase-like (PK-like)"/>
    <property type="match status" value="1"/>
</dbReference>
<gene>
    <name evidence="3" type="ORF">Ate02nite_94030</name>
</gene>
<dbReference type="EMBL" id="BOMY01000063">
    <property type="protein sequence ID" value="GIF26673.1"/>
    <property type="molecule type" value="Genomic_DNA"/>
</dbReference>
<dbReference type="Gene3D" id="1.10.510.10">
    <property type="entry name" value="Transferase(Phosphotransferase) domain 1"/>
    <property type="match status" value="1"/>
</dbReference>
<dbReference type="InterPro" id="IPR000719">
    <property type="entry name" value="Prot_kinase_dom"/>
</dbReference>
<evidence type="ECO:0000259" key="2">
    <source>
        <dbReference type="PROSITE" id="PS50011"/>
    </source>
</evidence>
<feature type="domain" description="Protein kinase" evidence="2">
    <location>
        <begin position="10"/>
        <end position="305"/>
    </location>
</feature>
<dbReference type="GO" id="GO:0004672">
    <property type="term" value="F:protein kinase activity"/>
    <property type="evidence" value="ECO:0007669"/>
    <property type="project" value="InterPro"/>
</dbReference>
<evidence type="ECO:0000256" key="1">
    <source>
        <dbReference type="SAM" id="MobiDB-lite"/>
    </source>
</evidence>
<reference evidence="3" key="1">
    <citation type="submission" date="2021-01" db="EMBL/GenBank/DDBJ databases">
        <title>Whole genome shotgun sequence of Actinoplanes tereljensis NBRC 105297.</title>
        <authorList>
            <person name="Komaki H."/>
            <person name="Tamura T."/>
        </authorList>
    </citation>
    <scope>NUCLEOTIDE SEQUENCE</scope>
    <source>
        <strain evidence="3">NBRC 105297</strain>
    </source>
</reference>
<dbReference type="RefSeq" id="WP_203814479.1">
    <property type="nucleotide sequence ID" value="NZ_BOMY01000063.1"/>
</dbReference>
<dbReference type="Proteomes" id="UP000623608">
    <property type="component" value="Unassembled WGS sequence"/>
</dbReference>
<comment type="caution">
    <text evidence="3">The sequence shown here is derived from an EMBL/GenBank/DDBJ whole genome shotgun (WGS) entry which is preliminary data.</text>
</comment>
<dbReference type="InterPro" id="IPR011009">
    <property type="entry name" value="Kinase-like_dom_sf"/>
</dbReference>
<evidence type="ECO:0000313" key="4">
    <source>
        <dbReference type="Proteomes" id="UP000623608"/>
    </source>
</evidence>
<proteinExistence type="predicted"/>
<keyword evidence="4" id="KW-1185">Reference proteome</keyword>
<dbReference type="PROSITE" id="PS50011">
    <property type="entry name" value="PROTEIN_KINASE_DOM"/>
    <property type="match status" value="1"/>
</dbReference>
<feature type="region of interest" description="Disordered" evidence="1">
    <location>
        <begin position="347"/>
        <end position="368"/>
    </location>
</feature>
<evidence type="ECO:0000313" key="3">
    <source>
        <dbReference type="EMBL" id="GIF26673.1"/>
    </source>
</evidence>
<dbReference type="GO" id="GO:0005524">
    <property type="term" value="F:ATP binding"/>
    <property type="evidence" value="ECO:0007669"/>
    <property type="project" value="InterPro"/>
</dbReference>
<accession>A0A919TX27</accession>
<protein>
    <recommendedName>
        <fullName evidence="2">Protein kinase domain-containing protein</fullName>
    </recommendedName>
</protein>
<sequence length="586" mass="63130">MLTANGRPLRLAPKPLGRGGQGEVFEVLSDPAMVCKVYFGPTLAKEPTLPDRLAAMVHSKPGGRTDSSGHLLLGWPEAAVQDNGRFAGFLMPKVDMRNTVELHRVTNPSDRRRAGGWIKGFTWQYLVRTAANLAHATGVLHNSGTVIGDFNLKNVLVSDRALVTLIDCDSMQVTDVATGKRFFCPVGMAEFQPPELRNADLSRTVRHPSSDHYALAIHLHQLLLEGEHPFRGVWQGVGDKPGVPLLARDGVWSGKTGGLLKPRPAAIKAELLLPDGVREMFRRAFEDGAADPDQRPSAAEWHSALAELDDRLQACSVVPDHWYDGDQKACPWCADEKARQTQRPLPPVQSGLGPRIQPPPAAAVTQWSSRQRNNSRFVLGAVFVAALVAVILGGRALGESDGRGAIGPVIAPTGANPATVTATTAEAQTQAPPTTTGDPETQASTLHTYLAGSARDRKSVLAAVNDVKACGSLARDATTFRTAQNHRSTLSDQIAAMDLSALDDGVRMQTDLTQALSISAQADEKFAEWADAMQSNCNRKAAEGSPLYASAMETSRTANAHKQTFIELWNPVCRQNGWPELVETDV</sequence>
<dbReference type="AlphaFoldDB" id="A0A919TX27"/>
<name>A0A919TX27_9ACTN</name>